<evidence type="ECO:0000313" key="14">
    <source>
        <dbReference type="EMBL" id="KRN04778.1"/>
    </source>
</evidence>
<evidence type="ECO:0000256" key="6">
    <source>
        <dbReference type="ARBA" id="ARBA00022741"/>
    </source>
</evidence>
<dbReference type="Gene3D" id="3.40.1190.20">
    <property type="match status" value="1"/>
</dbReference>
<comment type="similarity">
    <text evidence="1">Belongs to the carbohydrate kinase pfkB family.</text>
</comment>
<evidence type="ECO:0000256" key="1">
    <source>
        <dbReference type="ARBA" id="ARBA00005380"/>
    </source>
</evidence>
<evidence type="ECO:0000256" key="7">
    <source>
        <dbReference type="ARBA" id="ARBA00022777"/>
    </source>
</evidence>
<dbReference type="EC" id="2.7.1.15" evidence="2 12"/>
<keyword evidence="8 12" id="KW-0067">ATP-binding</keyword>
<keyword evidence="11 12" id="KW-0119">Carbohydrate metabolism</keyword>
<feature type="binding site" evidence="12">
    <location>
        <begin position="14"/>
        <end position="16"/>
    </location>
    <ligand>
        <name>substrate</name>
    </ligand>
</feature>
<dbReference type="AlphaFoldDB" id="A0A0R2DW41"/>
<dbReference type="UniPathway" id="UPA00916">
    <property type="reaction ID" value="UER00889"/>
</dbReference>
<evidence type="ECO:0000256" key="4">
    <source>
        <dbReference type="ARBA" id="ARBA00022679"/>
    </source>
</evidence>
<dbReference type="PROSITE" id="PS00584">
    <property type="entry name" value="PFKB_KINASES_2"/>
    <property type="match status" value="1"/>
</dbReference>
<evidence type="ECO:0000256" key="12">
    <source>
        <dbReference type="HAMAP-Rule" id="MF_01987"/>
    </source>
</evidence>
<comment type="similarity">
    <text evidence="12">Belongs to the carbohydrate kinase PfkB family. Ribokinase subfamily.</text>
</comment>
<feature type="binding site" evidence="12">
    <location>
        <position position="295"/>
    </location>
    <ligand>
        <name>K(+)</name>
        <dbReference type="ChEBI" id="CHEBI:29103"/>
    </ligand>
</feature>
<feature type="binding site" evidence="12">
    <location>
        <begin position="225"/>
        <end position="230"/>
    </location>
    <ligand>
        <name>ATP</name>
        <dbReference type="ChEBI" id="CHEBI:30616"/>
    </ligand>
</feature>
<keyword evidence="12" id="KW-0963">Cytoplasm</keyword>
<feature type="binding site" evidence="12">
    <location>
        <position position="189"/>
    </location>
    <ligand>
        <name>ATP</name>
        <dbReference type="ChEBI" id="CHEBI:30616"/>
    </ligand>
</feature>
<feature type="binding site" evidence="12">
    <location>
        <position position="284"/>
    </location>
    <ligand>
        <name>ATP</name>
        <dbReference type="ChEBI" id="CHEBI:30616"/>
    </ligand>
</feature>
<comment type="function">
    <text evidence="12">Catalyzes the phosphorylation of ribose at O-5 in a reaction requiring ATP and magnesium. The resulting D-ribose-5-phosphate can then be used either for sythesis of nucleotides, histidine, and tryptophan, or as a component of the pentose phosphate pathway.</text>
</comment>
<dbReference type="InterPro" id="IPR011877">
    <property type="entry name" value="Ribokinase"/>
</dbReference>
<comment type="activity regulation">
    <text evidence="12">Activated by a monovalent cation that binds near, but not in, the active site. The most likely occupant of the site in vivo is potassium. Ion binding induces a conformational change that may alter substrate affinity.</text>
</comment>
<dbReference type="GO" id="GO:0005524">
    <property type="term" value="F:ATP binding"/>
    <property type="evidence" value="ECO:0007669"/>
    <property type="project" value="UniProtKB-UniRule"/>
</dbReference>
<dbReference type="PANTHER" id="PTHR10584">
    <property type="entry name" value="SUGAR KINASE"/>
    <property type="match status" value="1"/>
</dbReference>
<feature type="binding site" evidence="12">
    <location>
        <position position="290"/>
    </location>
    <ligand>
        <name>K(+)</name>
        <dbReference type="ChEBI" id="CHEBI:29103"/>
    </ligand>
</feature>
<keyword evidence="10 12" id="KW-0630">Potassium</keyword>
<evidence type="ECO:0000256" key="2">
    <source>
        <dbReference type="ARBA" id="ARBA00012035"/>
    </source>
</evidence>
<evidence type="ECO:0000313" key="15">
    <source>
        <dbReference type="Proteomes" id="UP000051378"/>
    </source>
</evidence>
<dbReference type="Pfam" id="PF00294">
    <property type="entry name" value="PfkB"/>
    <property type="match status" value="1"/>
</dbReference>
<feature type="binding site" evidence="12">
    <location>
        <begin position="258"/>
        <end position="259"/>
    </location>
    <ligand>
        <name>ATP</name>
        <dbReference type="ChEBI" id="CHEBI:30616"/>
    </ligand>
</feature>
<comment type="pathway">
    <text evidence="12">Carbohydrate metabolism; D-ribose degradation; D-ribose 5-phosphate from beta-D-ribopyranose: step 2/2.</text>
</comment>
<dbReference type="GO" id="GO:0019303">
    <property type="term" value="P:D-ribose catabolic process"/>
    <property type="evidence" value="ECO:0007669"/>
    <property type="project" value="UniProtKB-UniRule"/>
</dbReference>
<dbReference type="PANTHER" id="PTHR10584:SF166">
    <property type="entry name" value="RIBOKINASE"/>
    <property type="match status" value="1"/>
</dbReference>
<keyword evidence="15" id="KW-1185">Reference proteome</keyword>
<evidence type="ECO:0000256" key="9">
    <source>
        <dbReference type="ARBA" id="ARBA00022842"/>
    </source>
</evidence>
<feature type="binding site" evidence="12">
    <location>
        <position position="144"/>
    </location>
    <ligand>
        <name>substrate</name>
    </ligand>
</feature>
<dbReference type="GO" id="GO:0046872">
    <property type="term" value="F:metal ion binding"/>
    <property type="evidence" value="ECO:0007669"/>
    <property type="project" value="UniProtKB-KW"/>
</dbReference>
<reference evidence="14 15" key="1">
    <citation type="journal article" date="2015" name="Genome Announc.">
        <title>Expanding the biotechnology potential of lactobacilli through comparative genomics of 213 strains and associated genera.</title>
        <authorList>
            <person name="Sun Z."/>
            <person name="Harris H.M."/>
            <person name="McCann A."/>
            <person name="Guo C."/>
            <person name="Argimon S."/>
            <person name="Zhang W."/>
            <person name="Yang X."/>
            <person name="Jeffery I.B."/>
            <person name="Cooney J.C."/>
            <person name="Kagawa T.F."/>
            <person name="Liu W."/>
            <person name="Song Y."/>
            <person name="Salvetti E."/>
            <person name="Wrobel A."/>
            <person name="Rasinkangas P."/>
            <person name="Parkhill J."/>
            <person name="Rea M.C."/>
            <person name="O'Sullivan O."/>
            <person name="Ritari J."/>
            <person name="Douillard F.P."/>
            <person name="Paul Ross R."/>
            <person name="Yang R."/>
            <person name="Briner A.E."/>
            <person name="Felis G.E."/>
            <person name="de Vos W.M."/>
            <person name="Barrangou R."/>
            <person name="Klaenhammer T.R."/>
            <person name="Caufield P.W."/>
            <person name="Cui Y."/>
            <person name="Zhang H."/>
            <person name="O'Toole P.W."/>
        </authorList>
    </citation>
    <scope>NUCLEOTIDE SEQUENCE [LARGE SCALE GENOMIC DNA]</scope>
    <source>
        <strain evidence="14 15">DSM 23037</strain>
    </source>
</reference>
<dbReference type="PATRIC" id="fig|1423744.4.peg.1163"/>
<feature type="active site" description="Proton acceptor" evidence="12">
    <location>
        <position position="259"/>
    </location>
</feature>
<evidence type="ECO:0000256" key="5">
    <source>
        <dbReference type="ARBA" id="ARBA00022723"/>
    </source>
</evidence>
<comment type="caution">
    <text evidence="12">Lacks conserved residue(s) required for the propagation of feature annotation.</text>
</comment>
<gene>
    <name evidence="12" type="primary">rbsK</name>
    <name evidence="14" type="ORF">FC86_GL001134</name>
</gene>
<dbReference type="STRING" id="1423744.FC86_GL001134"/>
<feature type="domain" description="Carbohydrate kinase PfkB" evidence="13">
    <location>
        <begin position="5"/>
        <end position="302"/>
    </location>
</feature>
<dbReference type="GO" id="GO:0005829">
    <property type="term" value="C:cytosol"/>
    <property type="evidence" value="ECO:0007669"/>
    <property type="project" value="TreeGrafter"/>
</dbReference>
<evidence type="ECO:0000259" key="13">
    <source>
        <dbReference type="Pfam" id="PF00294"/>
    </source>
</evidence>
<sequence length="313" mass="33988">MMTKKSIAVVGSLNMDVILQIMELPEAGETIQTQKSISYAFGGKGSNQAVSCARNGTQVSMIGCLGQDRYGEQFEKMLQKNNVDTRFVKQLANENTGQAYILLQSSGQNSIVVSGEANRLLTTEMIQDSLPVIRDSDFVLAQFEVPLAAIEESFVLARANQSKTVLNPGPVIEGDFEHLYSLTDIIIPNETESEKLTGIKIIDDQTLRDSAEFFHQKGVKVVIITLGELGVYYSNSENNQTGNVEAHVVKAIDTTAAGDTFIGALLSQLDFSFSNLESAISYANFASSLAVQKLGAVDSIPTEEEVKSKIKKS</sequence>
<feature type="binding site" evidence="12">
    <location>
        <position position="293"/>
    </location>
    <ligand>
        <name>K(+)</name>
        <dbReference type="ChEBI" id="CHEBI:29103"/>
    </ligand>
</feature>
<dbReference type="RefSeq" id="WP_236692267.1">
    <property type="nucleotide sequence ID" value="NZ_AYZL01000006.1"/>
</dbReference>
<comment type="caution">
    <text evidence="14">The sequence shown here is derived from an EMBL/GenBank/DDBJ whole genome shotgun (WGS) entry which is preliminary data.</text>
</comment>
<dbReference type="HAMAP" id="MF_01987">
    <property type="entry name" value="Ribokinase"/>
    <property type="match status" value="1"/>
</dbReference>
<proteinExistence type="inferred from homology"/>
<evidence type="ECO:0000256" key="10">
    <source>
        <dbReference type="ARBA" id="ARBA00022958"/>
    </source>
</evidence>
<dbReference type="PRINTS" id="PR00990">
    <property type="entry name" value="RIBOKINASE"/>
</dbReference>
<evidence type="ECO:0000256" key="3">
    <source>
        <dbReference type="ARBA" id="ARBA00016943"/>
    </source>
</evidence>
<feature type="binding site" evidence="12">
    <location>
        <position position="299"/>
    </location>
    <ligand>
        <name>K(+)</name>
        <dbReference type="ChEBI" id="CHEBI:29103"/>
    </ligand>
</feature>
<comment type="catalytic activity">
    <reaction evidence="12">
        <text>D-ribose + ATP = D-ribose 5-phosphate + ADP + H(+)</text>
        <dbReference type="Rhea" id="RHEA:13697"/>
        <dbReference type="ChEBI" id="CHEBI:15378"/>
        <dbReference type="ChEBI" id="CHEBI:30616"/>
        <dbReference type="ChEBI" id="CHEBI:47013"/>
        <dbReference type="ChEBI" id="CHEBI:78346"/>
        <dbReference type="ChEBI" id="CHEBI:456216"/>
        <dbReference type="EC" id="2.7.1.15"/>
    </reaction>
</comment>
<name>A0A0R2DW41_9LACO</name>
<feature type="binding site" evidence="12">
    <location>
        <position position="255"/>
    </location>
    <ligand>
        <name>K(+)</name>
        <dbReference type="ChEBI" id="CHEBI:29103"/>
    </ligand>
</feature>
<dbReference type="InterPro" id="IPR002139">
    <property type="entry name" value="Ribo/fructo_kinase"/>
</dbReference>
<protein>
    <recommendedName>
        <fullName evidence="3 12">Ribokinase</fullName>
        <shortName evidence="12">RK</shortName>
        <ecNumber evidence="2 12">2.7.1.15</ecNumber>
    </recommendedName>
</protein>
<dbReference type="SUPFAM" id="SSF53613">
    <property type="entry name" value="Ribokinase-like"/>
    <property type="match status" value="1"/>
</dbReference>
<comment type="subunit">
    <text evidence="12">Homodimer.</text>
</comment>
<dbReference type="Proteomes" id="UP000051378">
    <property type="component" value="Unassembled WGS sequence"/>
</dbReference>
<dbReference type="EMBL" id="AYZL01000006">
    <property type="protein sequence ID" value="KRN04778.1"/>
    <property type="molecule type" value="Genomic_DNA"/>
</dbReference>
<dbReference type="CDD" id="cd01174">
    <property type="entry name" value="ribokinase"/>
    <property type="match status" value="1"/>
</dbReference>
<dbReference type="InterPro" id="IPR029056">
    <property type="entry name" value="Ribokinase-like"/>
</dbReference>
<comment type="subcellular location">
    <subcellularLocation>
        <location evidence="12">Cytoplasm</location>
    </subcellularLocation>
</comment>
<keyword evidence="9 12" id="KW-0460">Magnesium</keyword>
<keyword evidence="4 12" id="KW-0808">Transferase</keyword>
<evidence type="ECO:0000256" key="8">
    <source>
        <dbReference type="ARBA" id="ARBA00022840"/>
    </source>
</evidence>
<evidence type="ECO:0000256" key="11">
    <source>
        <dbReference type="ARBA" id="ARBA00023277"/>
    </source>
</evidence>
<dbReference type="NCBIfam" id="TIGR02152">
    <property type="entry name" value="D_ribokin_bact"/>
    <property type="match status" value="1"/>
</dbReference>
<accession>A0A0R2DW41</accession>
<organism evidence="14 15">
    <name type="scientific">Holzapfeliella floricola DSM 23037 = JCM 16512</name>
    <dbReference type="NCBI Taxonomy" id="1423744"/>
    <lineage>
        <taxon>Bacteria</taxon>
        <taxon>Bacillati</taxon>
        <taxon>Bacillota</taxon>
        <taxon>Bacilli</taxon>
        <taxon>Lactobacillales</taxon>
        <taxon>Lactobacillaceae</taxon>
        <taxon>Holzapfeliella</taxon>
    </lineage>
</organism>
<feature type="binding site" evidence="12">
    <location>
        <begin position="43"/>
        <end position="47"/>
    </location>
    <ligand>
        <name>substrate</name>
    </ligand>
</feature>
<comment type="cofactor">
    <cofactor evidence="12">
        <name>Mg(2+)</name>
        <dbReference type="ChEBI" id="CHEBI:18420"/>
    </cofactor>
    <text evidence="12">Requires a divalent cation, most likely magnesium in vivo, as an electrophilic catalyst to aid phosphoryl group transfer. It is the chelate of the metal and the nucleotide that is the actual substrate.</text>
</comment>
<feature type="binding site" evidence="12">
    <location>
        <position position="259"/>
    </location>
    <ligand>
        <name>substrate</name>
    </ligand>
</feature>
<keyword evidence="7 12" id="KW-0418">Kinase</keyword>
<dbReference type="InterPro" id="IPR002173">
    <property type="entry name" value="Carboh/pur_kinase_PfkB_CS"/>
</dbReference>
<keyword evidence="5 12" id="KW-0479">Metal-binding</keyword>
<dbReference type="GO" id="GO:0004747">
    <property type="term" value="F:ribokinase activity"/>
    <property type="evidence" value="ECO:0007669"/>
    <property type="project" value="UniProtKB-UniRule"/>
</dbReference>
<feature type="binding site" evidence="12">
    <location>
        <position position="253"/>
    </location>
    <ligand>
        <name>K(+)</name>
        <dbReference type="ChEBI" id="CHEBI:29103"/>
    </ligand>
</feature>
<keyword evidence="6 12" id="KW-0547">Nucleotide-binding</keyword>
<dbReference type="InterPro" id="IPR011611">
    <property type="entry name" value="PfkB_dom"/>
</dbReference>